<dbReference type="GeneID" id="83727235"/>
<dbReference type="PROSITE" id="PS00078">
    <property type="entry name" value="COX2"/>
    <property type="match status" value="1"/>
</dbReference>
<keyword evidence="4" id="KW-0812">Transmembrane</keyword>
<dbReference type="EMBL" id="JANUAE010000003">
    <property type="protein sequence ID" value="MCS3709387.1"/>
    <property type="molecule type" value="Genomic_DNA"/>
</dbReference>
<dbReference type="GO" id="GO:0004129">
    <property type="term" value="F:cytochrome-c oxidase activity"/>
    <property type="evidence" value="ECO:0007669"/>
    <property type="project" value="InterPro"/>
</dbReference>
<dbReference type="InterPro" id="IPR034214">
    <property type="entry name" value="Ba3_CcO_II_C"/>
</dbReference>
<gene>
    <name evidence="10" type="ORF">GGP45_002280</name>
    <name evidence="7" type="ORF">GGP61_000990</name>
    <name evidence="6" type="ORF">GGP71_001971</name>
    <name evidence="8" type="ORF">GGP83_002614</name>
    <name evidence="9" type="ORF">GGQ01_002253</name>
</gene>
<dbReference type="PROSITE" id="PS50857">
    <property type="entry name" value="COX2_CUA"/>
    <property type="match status" value="1"/>
</dbReference>
<dbReference type="Pfam" id="PF00116">
    <property type="entry name" value="COX2"/>
    <property type="match status" value="1"/>
</dbReference>
<evidence type="ECO:0000313" key="7">
    <source>
        <dbReference type="EMBL" id="MCS3709387.1"/>
    </source>
</evidence>
<keyword evidence="2" id="KW-0479">Metal-binding</keyword>
<evidence type="ECO:0000313" key="11">
    <source>
        <dbReference type="Proteomes" id="UP001155144"/>
    </source>
</evidence>
<dbReference type="SUPFAM" id="SSF49503">
    <property type="entry name" value="Cupredoxins"/>
    <property type="match status" value="1"/>
</dbReference>
<dbReference type="PANTHER" id="PTHR42838:SF2">
    <property type="entry name" value="NITROUS-OXIDE REDUCTASE"/>
    <property type="match status" value="1"/>
</dbReference>
<feature type="domain" description="Cytochrome oxidase subunit II copper A binding" evidence="5">
    <location>
        <begin position="66"/>
        <end position="171"/>
    </location>
</feature>
<dbReference type="PANTHER" id="PTHR42838">
    <property type="entry name" value="CYTOCHROME C OXIDASE SUBUNIT II"/>
    <property type="match status" value="1"/>
</dbReference>
<dbReference type="InterPro" id="IPR051403">
    <property type="entry name" value="NosZ/Cyto_c_oxidase_sub2"/>
</dbReference>
<evidence type="ECO:0000256" key="1">
    <source>
        <dbReference type="ARBA" id="ARBA00004196"/>
    </source>
</evidence>
<evidence type="ECO:0000313" key="8">
    <source>
        <dbReference type="EMBL" id="MCS3952641.1"/>
    </source>
</evidence>
<organism evidence="10 11">
    <name type="scientific">Salinibacter ruber</name>
    <dbReference type="NCBI Taxonomy" id="146919"/>
    <lineage>
        <taxon>Bacteria</taxon>
        <taxon>Pseudomonadati</taxon>
        <taxon>Rhodothermota</taxon>
        <taxon>Rhodothermia</taxon>
        <taxon>Rhodothermales</taxon>
        <taxon>Salinibacteraceae</taxon>
        <taxon>Salinibacter</taxon>
    </lineage>
</organism>
<dbReference type="InterPro" id="IPR008972">
    <property type="entry name" value="Cupredoxin"/>
</dbReference>
<keyword evidence="3" id="KW-0186">Copper</keyword>
<evidence type="ECO:0000313" key="10">
    <source>
        <dbReference type="EMBL" id="MCS4121927.1"/>
    </source>
</evidence>
<dbReference type="Proteomes" id="UP001155040">
    <property type="component" value="Unassembled WGS sequence"/>
</dbReference>
<dbReference type="GO" id="GO:0005507">
    <property type="term" value="F:copper ion binding"/>
    <property type="evidence" value="ECO:0007669"/>
    <property type="project" value="InterPro"/>
</dbReference>
<dbReference type="EMBL" id="JANUBF010000014">
    <property type="protein sequence ID" value="MCS4037173.1"/>
    <property type="molecule type" value="Genomic_DNA"/>
</dbReference>
<dbReference type="Proteomes" id="UP001155027">
    <property type="component" value="Unassembled WGS sequence"/>
</dbReference>
<keyword evidence="4" id="KW-1133">Transmembrane helix</keyword>
<evidence type="ECO:0000256" key="3">
    <source>
        <dbReference type="ARBA" id="ARBA00023008"/>
    </source>
</evidence>
<comment type="caution">
    <text evidence="10">The sequence shown here is derived from an EMBL/GenBank/DDBJ whole genome shotgun (WGS) entry which is preliminary data.</text>
</comment>
<evidence type="ECO:0000256" key="4">
    <source>
        <dbReference type="SAM" id="Phobius"/>
    </source>
</evidence>
<dbReference type="GO" id="GO:0030313">
    <property type="term" value="C:cell envelope"/>
    <property type="evidence" value="ECO:0007669"/>
    <property type="project" value="UniProtKB-SubCell"/>
</dbReference>
<dbReference type="GO" id="GO:0016020">
    <property type="term" value="C:membrane"/>
    <property type="evidence" value="ECO:0007669"/>
    <property type="project" value="InterPro"/>
</dbReference>
<dbReference type="RefSeq" id="WP_011403092.1">
    <property type="nucleotide sequence ID" value="NZ_CALTRV010000005.1"/>
</dbReference>
<feature type="transmembrane region" description="Helical" evidence="4">
    <location>
        <begin position="9"/>
        <end position="32"/>
    </location>
</feature>
<dbReference type="CDD" id="cd13913">
    <property type="entry name" value="ba3_CcO_II_C"/>
    <property type="match status" value="1"/>
</dbReference>
<dbReference type="AlphaFoldDB" id="A0A840EFA6"/>
<evidence type="ECO:0000313" key="6">
    <source>
        <dbReference type="EMBL" id="MCS3678041.1"/>
    </source>
</evidence>
<evidence type="ECO:0000256" key="2">
    <source>
        <dbReference type="ARBA" id="ARBA00022723"/>
    </source>
</evidence>
<evidence type="ECO:0000313" key="9">
    <source>
        <dbReference type="EMBL" id="MCS4037173.1"/>
    </source>
</evidence>
<proteinExistence type="predicted"/>
<dbReference type="Proteomes" id="UP001155144">
    <property type="component" value="Unassembled WGS sequence"/>
</dbReference>
<keyword evidence="4" id="KW-0472">Membrane</keyword>
<evidence type="ECO:0000259" key="5">
    <source>
        <dbReference type="PROSITE" id="PS50857"/>
    </source>
</evidence>
<dbReference type="Proteomes" id="UP001155057">
    <property type="component" value="Unassembled WGS sequence"/>
</dbReference>
<reference evidence="10" key="1">
    <citation type="submission" date="2022-08" db="EMBL/GenBank/DDBJ databases">
        <title>Genomic Encyclopedia of Type Strains, Phase V (KMG-V): Genome sequencing to study the core and pangenomes of soil and plant-associated prokaryotes.</title>
        <authorList>
            <person name="Whitman W."/>
        </authorList>
    </citation>
    <scope>NUCLEOTIDE SEQUENCE</scope>
    <source>
        <strain evidence="6">0</strain>
        <strain evidence="8">SP2017</strain>
        <strain evidence="9">SP3012</strain>
        <strain evidence="10">SP3026</strain>
        <strain evidence="7">SP3049</strain>
    </source>
</reference>
<sequence>MHVHRFEKLWIGLSLLLIAAFIGIVLFGFTVMNLKVPGVETGETVDPATVLSEGPFAKPGVRKISDDHYEVYMLAQQFIFRPGSTRPLTLPADTKITFHMTSPDVMHGFEVPGSGLNSTVIPGQVATFTTRFPEAKSYGIICHQYCGSAHHNMQGEIKVVPPSEFDESNLISQ</sequence>
<name>A0A840EFA6_9BACT</name>
<dbReference type="EMBL" id="JANUBB010000011">
    <property type="protein sequence ID" value="MCS3952641.1"/>
    <property type="molecule type" value="Genomic_DNA"/>
</dbReference>
<dbReference type="EMBL" id="JANUBL010000003">
    <property type="protein sequence ID" value="MCS4121927.1"/>
    <property type="molecule type" value="Genomic_DNA"/>
</dbReference>
<dbReference type="OMA" id="YVVARQF"/>
<protein>
    <submittedName>
        <fullName evidence="10">Cytochrome c oxidase subunit 2</fullName>
    </submittedName>
</protein>
<dbReference type="InterPro" id="IPR002429">
    <property type="entry name" value="CcO_II-like_C"/>
</dbReference>
<comment type="subcellular location">
    <subcellularLocation>
        <location evidence="1">Cell envelope</location>
    </subcellularLocation>
</comment>
<dbReference type="EMBL" id="JANUAU010000006">
    <property type="protein sequence ID" value="MCS3678041.1"/>
    <property type="molecule type" value="Genomic_DNA"/>
</dbReference>
<dbReference type="Proteomes" id="UP001155010">
    <property type="component" value="Unassembled WGS sequence"/>
</dbReference>
<dbReference type="InterPro" id="IPR001505">
    <property type="entry name" value="Copper_CuA"/>
</dbReference>
<dbReference type="Gene3D" id="2.60.40.420">
    <property type="entry name" value="Cupredoxins - blue copper proteins"/>
    <property type="match status" value="1"/>
</dbReference>
<accession>A0A840EFA6</accession>